<comment type="caution">
    <text evidence="2">The sequence shown here is derived from an EMBL/GenBank/DDBJ whole genome shotgun (WGS) entry which is preliminary data.</text>
</comment>
<organism evidence="2 3">
    <name type="scientific">Enterococcus caccae ATCC BAA-1240</name>
    <dbReference type="NCBI Taxonomy" id="1158612"/>
    <lineage>
        <taxon>Bacteria</taxon>
        <taxon>Bacillati</taxon>
        <taxon>Bacillota</taxon>
        <taxon>Bacilli</taxon>
        <taxon>Lactobacillales</taxon>
        <taxon>Enterococcaceae</taxon>
        <taxon>Enterococcus</taxon>
    </lineage>
</organism>
<accession>R3TP37</accession>
<gene>
    <name evidence="2" type="ORF">UC7_02628</name>
</gene>
<reference evidence="2 3" key="1">
    <citation type="submission" date="2013-02" db="EMBL/GenBank/DDBJ databases">
        <title>The Genome Sequence of Enterococcus caccae BAA-1240.</title>
        <authorList>
            <consortium name="The Broad Institute Genome Sequencing Platform"/>
            <consortium name="The Broad Institute Genome Sequencing Center for Infectious Disease"/>
            <person name="Earl A.M."/>
            <person name="Gilmore M.S."/>
            <person name="Lebreton F."/>
            <person name="Walker B."/>
            <person name="Young S.K."/>
            <person name="Zeng Q."/>
            <person name="Gargeya S."/>
            <person name="Fitzgerald M."/>
            <person name="Haas B."/>
            <person name="Abouelleil A."/>
            <person name="Alvarado L."/>
            <person name="Arachchi H.M."/>
            <person name="Berlin A.M."/>
            <person name="Chapman S.B."/>
            <person name="Dewar J."/>
            <person name="Goldberg J."/>
            <person name="Griggs A."/>
            <person name="Gujja S."/>
            <person name="Hansen M."/>
            <person name="Howarth C."/>
            <person name="Imamovic A."/>
            <person name="Larimer J."/>
            <person name="McCowan C."/>
            <person name="Murphy C."/>
            <person name="Neiman D."/>
            <person name="Pearson M."/>
            <person name="Priest M."/>
            <person name="Roberts A."/>
            <person name="Saif S."/>
            <person name="Shea T."/>
            <person name="Sisk P."/>
            <person name="Sykes S."/>
            <person name="Wortman J."/>
            <person name="Nusbaum C."/>
            <person name="Birren B."/>
        </authorList>
    </citation>
    <scope>NUCLEOTIDE SEQUENCE [LARGE SCALE GENOMIC DNA]</scope>
    <source>
        <strain evidence="2 3">ATCC BAA-1240</strain>
    </source>
</reference>
<dbReference type="AlphaFoldDB" id="R3TP37"/>
<protein>
    <submittedName>
        <fullName evidence="2">Uncharacterized protein</fullName>
    </submittedName>
</protein>
<name>R3TP37_9ENTE</name>
<sequence length="59" mass="6600">MNLKGGIAMKESAKAGISFGCALALVISYVNWHSIIWAIFHGVLSWFYVIYYVIVYGLN</sequence>
<dbReference type="EMBL" id="AJAU01000022">
    <property type="protein sequence ID" value="EOL43299.1"/>
    <property type="molecule type" value="Genomic_DNA"/>
</dbReference>
<feature type="transmembrane region" description="Helical" evidence="1">
    <location>
        <begin position="12"/>
        <end position="30"/>
    </location>
</feature>
<keyword evidence="1" id="KW-1133">Transmembrane helix</keyword>
<evidence type="ECO:0000256" key="1">
    <source>
        <dbReference type="SAM" id="Phobius"/>
    </source>
</evidence>
<evidence type="ECO:0000313" key="2">
    <source>
        <dbReference type="EMBL" id="EOL43299.1"/>
    </source>
</evidence>
<keyword evidence="1" id="KW-0472">Membrane</keyword>
<evidence type="ECO:0000313" key="3">
    <source>
        <dbReference type="Proteomes" id="UP000013840"/>
    </source>
</evidence>
<keyword evidence="1" id="KW-0812">Transmembrane</keyword>
<dbReference type="PATRIC" id="fig|1158612.3.peg.2591"/>
<dbReference type="eggNOG" id="ENOG50306M3">
    <property type="taxonomic scope" value="Bacteria"/>
</dbReference>
<dbReference type="STRING" id="317735.RU98_GL003175"/>
<proteinExistence type="predicted"/>
<feature type="transmembrane region" description="Helical" evidence="1">
    <location>
        <begin position="36"/>
        <end position="58"/>
    </location>
</feature>
<dbReference type="Proteomes" id="UP000013840">
    <property type="component" value="Unassembled WGS sequence"/>
</dbReference>
<keyword evidence="3" id="KW-1185">Reference proteome</keyword>